<feature type="active site" description="Charge relay system" evidence="4">
    <location>
        <position position="275"/>
    </location>
</feature>
<evidence type="ECO:0000256" key="1">
    <source>
        <dbReference type="ARBA" id="ARBA00022670"/>
    </source>
</evidence>
<dbReference type="AlphaFoldDB" id="A0A4R6R548"/>
<dbReference type="EMBL" id="SNXW01000010">
    <property type="protein sequence ID" value="TDP80834.1"/>
    <property type="molecule type" value="Genomic_DNA"/>
</dbReference>
<keyword evidence="1 4" id="KW-0645">Protease</keyword>
<dbReference type="GO" id="GO:0016020">
    <property type="term" value="C:membrane"/>
    <property type="evidence" value="ECO:0007669"/>
    <property type="project" value="TreeGrafter"/>
</dbReference>
<comment type="caution">
    <text evidence="6">The sequence shown here is derived from an EMBL/GenBank/DDBJ whole genome shotgun (WGS) entry which is preliminary data.</text>
</comment>
<accession>A0A4R6R548</accession>
<dbReference type="GO" id="GO:0004252">
    <property type="term" value="F:serine-type endopeptidase activity"/>
    <property type="evidence" value="ECO:0007669"/>
    <property type="project" value="UniProtKB-UniRule"/>
</dbReference>
<dbReference type="GO" id="GO:0016485">
    <property type="term" value="P:protein processing"/>
    <property type="evidence" value="ECO:0007669"/>
    <property type="project" value="TreeGrafter"/>
</dbReference>
<dbReference type="PANTHER" id="PTHR42884:SF14">
    <property type="entry name" value="NEUROENDOCRINE CONVERTASE 1"/>
    <property type="match status" value="1"/>
</dbReference>
<keyword evidence="7" id="KW-1185">Reference proteome</keyword>
<keyword evidence="3 4" id="KW-0720">Serine protease</keyword>
<dbReference type="InterPro" id="IPR036852">
    <property type="entry name" value="Peptidase_S8/S53_dom_sf"/>
</dbReference>
<evidence type="ECO:0000256" key="3">
    <source>
        <dbReference type="ARBA" id="ARBA00022825"/>
    </source>
</evidence>
<feature type="domain" description="Peptidase S8/S53" evidence="5">
    <location>
        <begin position="208"/>
        <end position="531"/>
    </location>
</feature>
<feature type="active site" description="Charge relay system" evidence="4">
    <location>
        <position position="214"/>
    </location>
</feature>
<dbReference type="Gene3D" id="3.40.50.200">
    <property type="entry name" value="Peptidase S8/S53 domain"/>
    <property type="match status" value="1"/>
</dbReference>
<organism evidence="6 7">
    <name type="scientific">Aquabacterium commune</name>
    <dbReference type="NCBI Taxonomy" id="70586"/>
    <lineage>
        <taxon>Bacteria</taxon>
        <taxon>Pseudomonadati</taxon>
        <taxon>Pseudomonadota</taxon>
        <taxon>Betaproteobacteria</taxon>
        <taxon>Burkholderiales</taxon>
        <taxon>Aquabacterium</taxon>
    </lineage>
</organism>
<keyword evidence="2 4" id="KW-0378">Hydrolase</keyword>
<dbReference type="PROSITE" id="PS51892">
    <property type="entry name" value="SUBTILASE"/>
    <property type="match status" value="1"/>
</dbReference>
<name>A0A4R6R548_9BURK</name>
<evidence type="ECO:0000313" key="7">
    <source>
        <dbReference type="Proteomes" id="UP000294593"/>
    </source>
</evidence>
<evidence type="ECO:0000256" key="2">
    <source>
        <dbReference type="ARBA" id="ARBA00022801"/>
    </source>
</evidence>
<gene>
    <name evidence="6" type="ORF">EV672_11049</name>
</gene>
<dbReference type="InterPro" id="IPR000209">
    <property type="entry name" value="Peptidase_S8/S53_dom"/>
</dbReference>
<dbReference type="SUPFAM" id="SSF52743">
    <property type="entry name" value="Subtilisin-like"/>
    <property type="match status" value="1"/>
</dbReference>
<dbReference type="PROSITE" id="PS00138">
    <property type="entry name" value="SUBTILASE_SER"/>
    <property type="match status" value="1"/>
</dbReference>
<sequence length="657" mass="67769">MNAGRNGLGRPGEVVATWVRRGGALACALGLALGAAGAWAQGAAAAPAERLALGLIVKLKDTQVNSVVRLPASVRPSDTAQAQRLRMAAATNRKRVGFLVQKPTAYGAHVIHQGHYTTVAEAEAEAAKLRQDPDVEWVVVNRMERAAATGVQFGITTTAGNAAYLTHKWLQRRADVGLGVAGFRDAWDRLNNASKPGSIPSPLDLSPVVVAVLDTGKLTHPDLDARTPFGFGYDFVSEVQFAQDGNGLDPDPTDPGDYLVSDYSSTCTAHDSSWHGTSVMSMLTPLADDPATLMGPGALSMLPPSVAKVLPVRIGGTCGALVSDIIEGMLWAAGVDYQGSPGINQAPARVINLSFGGQGNCQNTDPKSGDALYRQTIATLRTKGTLVVSSAGNGDSSDTARGYVGPTRPASCPGVMAVTALRYDGSKATYANTVDGTRSSAGYFGLAVAGGDSISASSAESLNLLSDRGPRGAVGVALEGDICDNLGRCYVSMGTSFAAPQVAAVAALVLSVAPTLTVDQLVSVLLETATPHPAPSASSCNLAAQTVGNCTCTTAACGSGVLDADAALDRAIRDHASSGTFSSPSLYASYFVPQRLQSAGKSGGGGGGATDDLSLLALMASVLGLTWWRWRSEAQARAMRTVRTVRIRGDRLKGGKR</sequence>
<comment type="similarity">
    <text evidence="4">Belongs to the peptidase S8 family.</text>
</comment>
<dbReference type="InterPro" id="IPR023828">
    <property type="entry name" value="Peptidase_S8_Ser-AS"/>
</dbReference>
<evidence type="ECO:0000313" key="6">
    <source>
        <dbReference type="EMBL" id="TDP80834.1"/>
    </source>
</evidence>
<proteinExistence type="inferred from homology"/>
<dbReference type="Proteomes" id="UP000294593">
    <property type="component" value="Unassembled WGS sequence"/>
</dbReference>
<protein>
    <submittedName>
        <fullName evidence="6">Serine protease</fullName>
    </submittedName>
</protein>
<evidence type="ECO:0000259" key="5">
    <source>
        <dbReference type="Pfam" id="PF00082"/>
    </source>
</evidence>
<reference evidence="6 7" key="1">
    <citation type="submission" date="2019-03" db="EMBL/GenBank/DDBJ databases">
        <title>Genomic Encyclopedia of Type Strains, Phase IV (KMG-IV): sequencing the most valuable type-strain genomes for metagenomic binning, comparative biology and taxonomic classification.</title>
        <authorList>
            <person name="Goeker M."/>
        </authorList>
    </citation>
    <scope>NUCLEOTIDE SEQUENCE [LARGE SCALE GENOMIC DNA]</scope>
    <source>
        <strain evidence="6 7">DSM 11901</strain>
    </source>
</reference>
<dbReference type="PANTHER" id="PTHR42884">
    <property type="entry name" value="PROPROTEIN CONVERTASE SUBTILISIN/KEXIN-RELATED"/>
    <property type="match status" value="1"/>
</dbReference>
<dbReference type="Pfam" id="PF00082">
    <property type="entry name" value="Peptidase_S8"/>
    <property type="match status" value="1"/>
</dbReference>
<evidence type="ECO:0000256" key="4">
    <source>
        <dbReference type="PROSITE-ProRule" id="PRU01240"/>
    </source>
</evidence>
<feature type="active site" description="Charge relay system" evidence="4">
    <location>
        <position position="496"/>
    </location>
</feature>